<dbReference type="EMBL" id="MG757156">
    <property type="protein sequence ID" value="AVD99736.1"/>
    <property type="molecule type" value="Genomic_DNA"/>
</dbReference>
<organism evidence="1 2">
    <name type="scientific">Mycobacterium phage Cuke</name>
    <dbReference type="NCBI Taxonomy" id="2079417"/>
    <lineage>
        <taxon>Viruses</taxon>
        <taxon>Duplodnaviria</taxon>
        <taxon>Heunggongvirae</taxon>
        <taxon>Uroviricota</taxon>
        <taxon>Caudoviricetes</taxon>
        <taxon>Cukevirus</taxon>
        <taxon>Cukevirus cuke</taxon>
    </lineage>
</organism>
<dbReference type="Proteomes" id="UP000240246">
    <property type="component" value="Segment"/>
</dbReference>
<accession>A0A2L1IX44</accession>
<evidence type="ECO:0000313" key="1">
    <source>
        <dbReference type="EMBL" id="AVD99736.1"/>
    </source>
</evidence>
<reference evidence="2" key="1">
    <citation type="submission" date="2018-01" db="EMBL/GenBank/DDBJ databases">
        <authorList>
            <person name="Gaut B.S."/>
            <person name="Morton B.R."/>
            <person name="Clegg M.T."/>
            <person name="Duvall M.R."/>
        </authorList>
    </citation>
    <scope>NUCLEOTIDE SEQUENCE [LARGE SCALE GENOMIC DNA]</scope>
</reference>
<sequence length="134" mass="15609">MMTINSHTEKAFCGQHPTAGWIEPGKECKRCKWLKDNGYSESAKLATCGRFTGLRWQWGLHPEPWRICQVCWSPKAQHDDRRVTEYLPEPSEIRYATTHKNMVQALDEVMGEFAWSATIPRARIQLILETYRNV</sequence>
<protein>
    <submittedName>
        <fullName evidence="1">Uncharacterized protein</fullName>
    </submittedName>
</protein>
<proteinExistence type="predicted"/>
<gene>
    <name evidence="1" type="ORF">SEA_CUKE_120</name>
</gene>
<evidence type="ECO:0000313" key="2">
    <source>
        <dbReference type="Proteomes" id="UP000240246"/>
    </source>
</evidence>
<keyword evidence="2" id="KW-1185">Reference proteome</keyword>
<name>A0A2L1IX44_9CAUD</name>